<evidence type="ECO:0000256" key="8">
    <source>
        <dbReference type="SAM" id="Phobius"/>
    </source>
</evidence>
<feature type="transmembrane region" description="Helical" evidence="8">
    <location>
        <begin position="288"/>
        <end position="308"/>
    </location>
</feature>
<evidence type="ECO:0000256" key="7">
    <source>
        <dbReference type="ARBA" id="ARBA00023136"/>
    </source>
</evidence>
<dbReference type="Pfam" id="PF12698">
    <property type="entry name" value="ABC2_membrane_3"/>
    <property type="match status" value="1"/>
</dbReference>
<dbReference type="InterPro" id="IPR051449">
    <property type="entry name" value="ABC-2_transporter_component"/>
</dbReference>
<keyword evidence="6 8" id="KW-1133">Transmembrane helix</keyword>
<feature type="transmembrane region" description="Helical" evidence="8">
    <location>
        <begin position="21"/>
        <end position="42"/>
    </location>
</feature>
<feature type="transmembrane region" description="Helical" evidence="8">
    <location>
        <begin position="339"/>
        <end position="361"/>
    </location>
</feature>
<accession>A0A2T0XMR1</accession>
<sequence>MNVKQLWSFIRKEARHILRDKRTLAVLFVMPLAQILIFGYVISTEIKDARIGVLDHARDYSSRQVIDRLVSSGYFMVQDYYSGRGQMESALRKGDIQMAVVFSPDFGSSMERPGGANMQFIADASDANTARMLVNYAEGIVAGYEFESTEVSSRRIAPLIVEARMFYNPSLRGVLMSVPGIMAMILILVSAMMTSISITREKEYGSMEVLLISPLQPWQIILGKVAPYVILSLVNAITILAVGVFVFQVPMSGSYLVLAFVSLLYILLSLSLGIFISTVAPNQMVAMFISLFALMLPTILLSGFIYPIENMPVWLQWFSYIMPPRYYISALKDVMFKGAGLFVVWKEVLIMTGFLGAFLLLSIRNFKVRLE</sequence>
<name>A0A2T0XMR1_9BACT</name>
<comment type="caution">
    <text evidence="10">The sequence shown here is derived from an EMBL/GenBank/DDBJ whole genome shotgun (WGS) entry which is preliminary data.</text>
</comment>
<protein>
    <submittedName>
        <fullName evidence="10">ABC-2 type transport system permease protein</fullName>
    </submittedName>
</protein>
<evidence type="ECO:0000256" key="5">
    <source>
        <dbReference type="ARBA" id="ARBA00022692"/>
    </source>
</evidence>
<evidence type="ECO:0000256" key="4">
    <source>
        <dbReference type="ARBA" id="ARBA00022475"/>
    </source>
</evidence>
<feature type="transmembrane region" description="Helical" evidence="8">
    <location>
        <begin position="225"/>
        <end position="249"/>
    </location>
</feature>
<dbReference type="Gene3D" id="3.40.1710.10">
    <property type="entry name" value="abc type-2 transporter like domain"/>
    <property type="match status" value="1"/>
</dbReference>
<reference evidence="10 11" key="1">
    <citation type="submission" date="2018-07" db="EMBL/GenBank/DDBJ databases">
        <title>Freshwater and sediment microbial communities from various areas in North America, analyzing microbe dynamics in response to fracking.</title>
        <authorList>
            <person name="Lamendella R."/>
        </authorList>
    </citation>
    <scope>NUCLEOTIDE SEQUENCE [LARGE SCALE GENOMIC DNA]</scope>
    <source>
        <strain evidence="10 11">160A</strain>
    </source>
</reference>
<comment type="similarity">
    <text evidence="2">Belongs to the ABC-2 integral membrane protein family.</text>
</comment>
<keyword evidence="5 8" id="KW-0812">Transmembrane</keyword>
<dbReference type="PROSITE" id="PS51012">
    <property type="entry name" value="ABC_TM2"/>
    <property type="match status" value="1"/>
</dbReference>
<evidence type="ECO:0000256" key="6">
    <source>
        <dbReference type="ARBA" id="ARBA00022989"/>
    </source>
</evidence>
<evidence type="ECO:0000256" key="3">
    <source>
        <dbReference type="ARBA" id="ARBA00022448"/>
    </source>
</evidence>
<feature type="transmembrane region" description="Helical" evidence="8">
    <location>
        <begin position="174"/>
        <end position="198"/>
    </location>
</feature>
<evidence type="ECO:0000256" key="1">
    <source>
        <dbReference type="ARBA" id="ARBA00004651"/>
    </source>
</evidence>
<gene>
    <name evidence="10" type="ORF">DFO77_10452</name>
</gene>
<keyword evidence="4" id="KW-1003">Cell membrane</keyword>
<evidence type="ECO:0000256" key="2">
    <source>
        <dbReference type="ARBA" id="ARBA00007783"/>
    </source>
</evidence>
<dbReference type="GO" id="GO:0140359">
    <property type="term" value="F:ABC-type transporter activity"/>
    <property type="evidence" value="ECO:0007669"/>
    <property type="project" value="InterPro"/>
</dbReference>
<dbReference type="PANTHER" id="PTHR30294:SF29">
    <property type="entry name" value="MULTIDRUG ABC TRANSPORTER PERMEASE YBHS-RELATED"/>
    <property type="match status" value="1"/>
</dbReference>
<dbReference type="STRING" id="1168289.GCA_000259075_00106"/>
<keyword evidence="11" id="KW-1185">Reference proteome</keyword>
<keyword evidence="7 8" id="KW-0472">Membrane</keyword>
<dbReference type="AlphaFoldDB" id="A0A2T0XMR1"/>
<dbReference type="InterPro" id="IPR047817">
    <property type="entry name" value="ABC2_TM_bact-type"/>
</dbReference>
<dbReference type="PANTHER" id="PTHR30294">
    <property type="entry name" value="MEMBRANE COMPONENT OF ABC TRANSPORTER YHHJ-RELATED"/>
    <property type="match status" value="1"/>
</dbReference>
<evidence type="ECO:0000313" key="11">
    <source>
        <dbReference type="Proteomes" id="UP000252733"/>
    </source>
</evidence>
<proteinExistence type="inferred from homology"/>
<feature type="transmembrane region" description="Helical" evidence="8">
    <location>
        <begin position="255"/>
        <end position="276"/>
    </location>
</feature>
<feature type="domain" description="ABC transmembrane type-2" evidence="9">
    <location>
        <begin position="142"/>
        <end position="369"/>
    </location>
</feature>
<dbReference type="InterPro" id="IPR013525">
    <property type="entry name" value="ABC2_TM"/>
</dbReference>
<dbReference type="EMBL" id="QPIZ01000004">
    <property type="protein sequence ID" value="RCW38295.1"/>
    <property type="molecule type" value="Genomic_DNA"/>
</dbReference>
<dbReference type="Proteomes" id="UP000252733">
    <property type="component" value="Unassembled WGS sequence"/>
</dbReference>
<dbReference type="GO" id="GO:0005886">
    <property type="term" value="C:plasma membrane"/>
    <property type="evidence" value="ECO:0007669"/>
    <property type="project" value="UniProtKB-SubCell"/>
</dbReference>
<keyword evidence="3" id="KW-0813">Transport</keyword>
<evidence type="ECO:0000313" key="10">
    <source>
        <dbReference type="EMBL" id="RCW38295.1"/>
    </source>
</evidence>
<comment type="subcellular location">
    <subcellularLocation>
        <location evidence="1">Cell membrane</location>
        <topology evidence="1">Multi-pass membrane protein</topology>
    </subcellularLocation>
</comment>
<organism evidence="10 11">
    <name type="scientific">Marinilabilia salmonicolor</name>
    <dbReference type="NCBI Taxonomy" id="989"/>
    <lineage>
        <taxon>Bacteria</taxon>
        <taxon>Pseudomonadati</taxon>
        <taxon>Bacteroidota</taxon>
        <taxon>Bacteroidia</taxon>
        <taxon>Marinilabiliales</taxon>
        <taxon>Marinilabiliaceae</taxon>
        <taxon>Marinilabilia</taxon>
    </lineage>
</organism>
<evidence type="ECO:0000259" key="9">
    <source>
        <dbReference type="PROSITE" id="PS51012"/>
    </source>
</evidence>